<sequence>MATTRISGCPLLFLLLLLLLFVTVFRSPPFAVAGNLLKAGDATSRNLLITATQRKLDRAAQNCTEASTKLQCLMNSKCRWCQSEVLDDTCFTKSEAFRLPSQVFSCE</sequence>
<protein>
    <submittedName>
        <fullName evidence="1">Uncharacterized protein</fullName>
    </submittedName>
</protein>
<name>A0A166INI7_DAUCS</name>
<accession>A0A166INI7</accession>
<dbReference type="PANTHER" id="PTHR36896">
    <property type="entry name" value="OS01G0729500 PROTEIN"/>
    <property type="match status" value="1"/>
</dbReference>
<evidence type="ECO:0000313" key="1">
    <source>
        <dbReference type="EMBL" id="WOG85048.1"/>
    </source>
</evidence>
<organism evidence="1 2">
    <name type="scientific">Daucus carota subsp. sativus</name>
    <name type="common">Carrot</name>
    <dbReference type="NCBI Taxonomy" id="79200"/>
    <lineage>
        <taxon>Eukaryota</taxon>
        <taxon>Viridiplantae</taxon>
        <taxon>Streptophyta</taxon>
        <taxon>Embryophyta</taxon>
        <taxon>Tracheophyta</taxon>
        <taxon>Spermatophyta</taxon>
        <taxon>Magnoliopsida</taxon>
        <taxon>eudicotyledons</taxon>
        <taxon>Gunneridae</taxon>
        <taxon>Pentapetalae</taxon>
        <taxon>asterids</taxon>
        <taxon>campanulids</taxon>
        <taxon>Apiales</taxon>
        <taxon>Apiaceae</taxon>
        <taxon>Apioideae</taxon>
        <taxon>Scandiceae</taxon>
        <taxon>Daucinae</taxon>
        <taxon>Daucus</taxon>
        <taxon>Daucus sect. Daucus</taxon>
    </lineage>
</organism>
<dbReference type="EMBL" id="CP093343">
    <property type="protein sequence ID" value="WOG85048.1"/>
    <property type="molecule type" value="Genomic_DNA"/>
</dbReference>
<reference evidence="1" key="2">
    <citation type="submission" date="2022-03" db="EMBL/GenBank/DDBJ databases">
        <title>Draft title - Genomic analysis of global carrot germplasm unveils the trajectory of domestication and the origin of high carotenoid orange carrot.</title>
        <authorList>
            <person name="Iorizzo M."/>
            <person name="Ellison S."/>
            <person name="Senalik D."/>
            <person name="Macko-Podgorni A."/>
            <person name="Grzebelus D."/>
            <person name="Bostan H."/>
            <person name="Rolling W."/>
            <person name="Curaba J."/>
            <person name="Simon P."/>
        </authorList>
    </citation>
    <scope>NUCLEOTIDE SEQUENCE</scope>
    <source>
        <tissue evidence="1">Leaf</tissue>
    </source>
</reference>
<gene>
    <name evidence="1" type="ORF">DCAR_0104234</name>
</gene>
<dbReference type="PANTHER" id="PTHR36896:SF2">
    <property type="entry name" value="OS01G0729500 PROTEIN"/>
    <property type="match status" value="1"/>
</dbReference>
<proteinExistence type="predicted"/>
<dbReference type="Proteomes" id="UP000077755">
    <property type="component" value="Chromosome 1"/>
</dbReference>
<reference evidence="1" key="1">
    <citation type="journal article" date="2016" name="Nat. Genet.">
        <title>A high-quality carrot genome assembly provides new insights into carotenoid accumulation and asterid genome evolution.</title>
        <authorList>
            <person name="Iorizzo M."/>
            <person name="Ellison S."/>
            <person name="Senalik D."/>
            <person name="Zeng P."/>
            <person name="Satapoomin P."/>
            <person name="Huang J."/>
            <person name="Bowman M."/>
            <person name="Iovene M."/>
            <person name="Sanseverino W."/>
            <person name="Cavagnaro P."/>
            <person name="Yildiz M."/>
            <person name="Macko-Podgorni A."/>
            <person name="Moranska E."/>
            <person name="Grzebelus E."/>
            <person name="Grzebelus D."/>
            <person name="Ashrafi H."/>
            <person name="Zheng Z."/>
            <person name="Cheng S."/>
            <person name="Spooner D."/>
            <person name="Van Deynze A."/>
            <person name="Simon P."/>
        </authorList>
    </citation>
    <scope>NUCLEOTIDE SEQUENCE</scope>
    <source>
        <tissue evidence="1">Leaf</tissue>
    </source>
</reference>
<evidence type="ECO:0000313" key="2">
    <source>
        <dbReference type="Proteomes" id="UP000077755"/>
    </source>
</evidence>
<keyword evidence="2" id="KW-1185">Reference proteome</keyword>
<dbReference type="Gramene" id="KZN11318">
    <property type="protein sequence ID" value="KZN11318"/>
    <property type="gene ID" value="DCAR_003974"/>
</dbReference>
<dbReference type="AlphaFoldDB" id="A0A166INI7"/>